<dbReference type="AlphaFoldDB" id="A0A0E9SZM2"/>
<sequence>MRVLYIIDKSSADNSLYLSLSITATAVGNCNVL</sequence>
<name>A0A0E9SZM2_ANGAN</name>
<protein>
    <submittedName>
        <fullName evidence="1">Uncharacterized protein</fullName>
    </submittedName>
</protein>
<reference evidence="1" key="2">
    <citation type="journal article" date="2015" name="Fish Shellfish Immunol.">
        <title>Early steps in the European eel (Anguilla anguilla)-Vibrio vulnificus interaction in the gills: Role of the RtxA13 toxin.</title>
        <authorList>
            <person name="Callol A."/>
            <person name="Pajuelo D."/>
            <person name="Ebbesson L."/>
            <person name="Teles M."/>
            <person name="MacKenzie S."/>
            <person name="Amaro C."/>
        </authorList>
    </citation>
    <scope>NUCLEOTIDE SEQUENCE</scope>
</reference>
<dbReference type="EMBL" id="GBXM01062624">
    <property type="protein sequence ID" value="JAH45953.1"/>
    <property type="molecule type" value="Transcribed_RNA"/>
</dbReference>
<proteinExistence type="predicted"/>
<evidence type="ECO:0000313" key="1">
    <source>
        <dbReference type="EMBL" id="JAH45953.1"/>
    </source>
</evidence>
<reference evidence="1" key="1">
    <citation type="submission" date="2014-11" db="EMBL/GenBank/DDBJ databases">
        <authorList>
            <person name="Amaro Gonzalez C."/>
        </authorList>
    </citation>
    <scope>NUCLEOTIDE SEQUENCE</scope>
</reference>
<accession>A0A0E9SZM2</accession>
<organism evidence="1">
    <name type="scientific">Anguilla anguilla</name>
    <name type="common">European freshwater eel</name>
    <name type="synonym">Muraena anguilla</name>
    <dbReference type="NCBI Taxonomy" id="7936"/>
    <lineage>
        <taxon>Eukaryota</taxon>
        <taxon>Metazoa</taxon>
        <taxon>Chordata</taxon>
        <taxon>Craniata</taxon>
        <taxon>Vertebrata</taxon>
        <taxon>Euteleostomi</taxon>
        <taxon>Actinopterygii</taxon>
        <taxon>Neopterygii</taxon>
        <taxon>Teleostei</taxon>
        <taxon>Anguilliformes</taxon>
        <taxon>Anguillidae</taxon>
        <taxon>Anguilla</taxon>
    </lineage>
</organism>